<dbReference type="Gene3D" id="3.90.245.10">
    <property type="entry name" value="Ribonucleoside hydrolase-like"/>
    <property type="match status" value="1"/>
</dbReference>
<keyword evidence="2" id="KW-0378">Hydrolase</keyword>
<dbReference type="InterPro" id="IPR001910">
    <property type="entry name" value="Inosine/uridine_hydrolase_dom"/>
</dbReference>
<evidence type="ECO:0000313" key="2">
    <source>
        <dbReference type="EMBL" id="NEZ45931.1"/>
    </source>
</evidence>
<dbReference type="GO" id="GO:0016799">
    <property type="term" value="F:hydrolase activity, hydrolyzing N-glycosyl compounds"/>
    <property type="evidence" value="ECO:0007669"/>
    <property type="project" value="InterPro"/>
</dbReference>
<feature type="domain" description="Inosine/uridine-preferring nucleoside hydrolase" evidence="1">
    <location>
        <begin position="5"/>
        <end position="240"/>
    </location>
</feature>
<dbReference type="InterPro" id="IPR036452">
    <property type="entry name" value="Ribo_hydro-like"/>
</dbReference>
<protein>
    <submittedName>
        <fullName evidence="2">Nucleoside hydrolase</fullName>
    </submittedName>
</protein>
<keyword evidence="3" id="KW-1185">Reference proteome</keyword>
<dbReference type="Pfam" id="PF01156">
    <property type="entry name" value="IU_nuc_hydro"/>
    <property type="match status" value="1"/>
</dbReference>
<dbReference type="AlphaFoldDB" id="A0A6M0R6V6"/>
<dbReference type="InterPro" id="IPR052775">
    <property type="entry name" value="IUN_hydrolase"/>
</dbReference>
<dbReference type="SUPFAM" id="SSF53590">
    <property type="entry name" value="Nucleoside hydrolase"/>
    <property type="match status" value="1"/>
</dbReference>
<dbReference type="Proteomes" id="UP000473885">
    <property type="component" value="Unassembled WGS sequence"/>
</dbReference>
<dbReference type="EMBL" id="SXDP01000001">
    <property type="protein sequence ID" value="NEZ45931.1"/>
    <property type="molecule type" value="Genomic_DNA"/>
</dbReference>
<gene>
    <name evidence="2" type="ORF">FDF74_01745</name>
</gene>
<organism evidence="2 3">
    <name type="scientific">Clostridium niameyense</name>
    <dbReference type="NCBI Taxonomy" id="1622073"/>
    <lineage>
        <taxon>Bacteria</taxon>
        <taxon>Bacillati</taxon>
        <taxon>Bacillota</taxon>
        <taxon>Clostridia</taxon>
        <taxon>Eubacteriales</taxon>
        <taxon>Clostridiaceae</taxon>
        <taxon>Clostridium</taxon>
    </lineage>
</organism>
<accession>A0A6M0R6V6</accession>
<evidence type="ECO:0000313" key="3">
    <source>
        <dbReference type="Proteomes" id="UP000473885"/>
    </source>
</evidence>
<dbReference type="PANTHER" id="PTHR46190">
    <property type="entry name" value="SI:CH211-201H21.5-RELATED"/>
    <property type="match status" value="1"/>
</dbReference>
<dbReference type="PANTHER" id="PTHR46190:SF1">
    <property type="entry name" value="SI:CH211-201H21.5"/>
    <property type="match status" value="1"/>
</dbReference>
<name>A0A6M0R6V6_9CLOT</name>
<dbReference type="RefSeq" id="WP_163248288.1">
    <property type="nucleotide sequence ID" value="NZ_SXDP01000001.1"/>
</dbReference>
<reference evidence="2 3" key="1">
    <citation type="submission" date="2019-04" db="EMBL/GenBank/DDBJ databases">
        <title>Genome sequencing of Clostridium botulinum Groups I-IV and Clostridium butyricum.</title>
        <authorList>
            <person name="Brunt J."/>
            <person name="Van Vliet A.H.M."/>
            <person name="Stringer S.C."/>
            <person name="Carter A.T."/>
            <person name="Peck M.W."/>
        </authorList>
    </citation>
    <scope>NUCLEOTIDE SEQUENCE [LARGE SCALE GENOMIC DNA]</scope>
    <source>
        <strain evidence="2 3">IFR 18/094</strain>
    </source>
</reference>
<evidence type="ECO:0000259" key="1">
    <source>
        <dbReference type="Pfam" id="PF01156"/>
    </source>
</evidence>
<comment type="caution">
    <text evidence="2">The sequence shown here is derived from an EMBL/GenBank/DDBJ whole genome shotgun (WGS) entry which is preliminary data.</text>
</comment>
<sequence>MYKVLYDCDNTMGMLNKDVDDGLTLMYLLGSKEVELMGVTSTHGNSSVEKTHSNTLKMMNYLGFENRPIFKGGDLKVGRVSEASKFLALTTSRYPKEVTVIATGSLTNLYGAYLCDENFYDNIGKIIIMGGITKPLIINGVKINELNLSCDFEASYSVLTSNADITIFNGHTSLQALFTEKEINKLKNNNEKIYRYINEKIKPWYELMEKDIGIKGFCNWDATTALYLTHKELFEDDYINICPNIENLKNGIIDLCDDNKGYKVNMPTKIKDLNRFNDILISTWGNLFS</sequence>
<proteinExistence type="predicted"/>